<keyword evidence="4" id="KW-1185">Reference proteome</keyword>
<accession>A0ABT5G174</accession>
<feature type="region of interest" description="Disordered" evidence="1">
    <location>
        <begin position="36"/>
        <end position="58"/>
    </location>
</feature>
<protein>
    <recommendedName>
        <fullName evidence="5">Secreted protein</fullName>
    </recommendedName>
</protein>
<proteinExistence type="predicted"/>
<evidence type="ECO:0000256" key="1">
    <source>
        <dbReference type="SAM" id="MobiDB-lite"/>
    </source>
</evidence>
<dbReference type="Proteomes" id="UP001221328">
    <property type="component" value="Unassembled WGS sequence"/>
</dbReference>
<keyword evidence="2" id="KW-1133">Transmembrane helix</keyword>
<evidence type="ECO:0000313" key="4">
    <source>
        <dbReference type="Proteomes" id="UP001221328"/>
    </source>
</evidence>
<evidence type="ECO:0000313" key="3">
    <source>
        <dbReference type="EMBL" id="MDC2958467.1"/>
    </source>
</evidence>
<keyword evidence="2" id="KW-0812">Transmembrane</keyword>
<organism evidence="3 4">
    <name type="scientific">Streptomyces gilvifuscus</name>
    <dbReference type="NCBI Taxonomy" id="1550617"/>
    <lineage>
        <taxon>Bacteria</taxon>
        <taxon>Bacillati</taxon>
        <taxon>Actinomycetota</taxon>
        <taxon>Actinomycetes</taxon>
        <taxon>Kitasatosporales</taxon>
        <taxon>Streptomycetaceae</taxon>
        <taxon>Streptomyces</taxon>
    </lineage>
</organism>
<dbReference type="RefSeq" id="WP_272177241.1">
    <property type="nucleotide sequence ID" value="NZ_JAQOSK010000012.1"/>
</dbReference>
<dbReference type="EMBL" id="JAQOSK010000012">
    <property type="protein sequence ID" value="MDC2958467.1"/>
    <property type="molecule type" value="Genomic_DNA"/>
</dbReference>
<feature type="compositionally biased region" description="Basic and acidic residues" evidence="1">
    <location>
        <begin position="44"/>
        <end position="57"/>
    </location>
</feature>
<sequence length="78" mass="8554">MTGLSRRRVWRRVVIAWAVAVVVGGGLTLWLQDSAAPPPPTRWENARPSERPVHRDCPDDEGPTVVLCAWATVSPSVP</sequence>
<name>A0ABT5G174_9ACTN</name>
<evidence type="ECO:0000256" key="2">
    <source>
        <dbReference type="SAM" id="Phobius"/>
    </source>
</evidence>
<keyword evidence="2" id="KW-0472">Membrane</keyword>
<gene>
    <name evidence="3" type="ORF">PO587_28895</name>
</gene>
<feature type="transmembrane region" description="Helical" evidence="2">
    <location>
        <begin position="12"/>
        <end position="31"/>
    </location>
</feature>
<evidence type="ECO:0008006" key="5">
    <source>
        <dbReference type="Google" id="ProtNLM"/>
    </source>
</evidence>
<comment type="caution">
    <text evidence="3">The sequence shown here is derived from an EMBL/GenBank/DDBJ whole genome shotgun (WGS) entry which is preliminary data.</text>
</comment>
<reference evidence="3 4" key="1">
    <citation type="journal article" date="2015" name="Int. J. Syst. Evol. Microbiol.">
        <title>Streptomyces gilvifuscus sp. nov., an actinomycete that produces antibacterial compounds isolated from soil.</title>
        <authorList>
            <person name="Nguyen T.M."/>
            <person name="Kim J."/>
        </authorList>
    </citation>
    <scope>NUCLEOTIDE SEQUENCE [LARGE SCALE GENOMIC DNA]</scope>
    <source>
        <strain evidence="3 4">T113</strain>
    </source>
</reference>